<accession>A0A1Z4KTR6</accession>
<evidence type="ECO:0000259" key="1">
    <source>
        <dbReference type="Pfam" id="PF06967"/>
    </source>
</evidence>
<dbReference type="InterPro" id="IPR009717">
    <property type="entry name" value="Mo-dep_Nase_C"/>
</dbReference>
<organism evidence="2 3">
    <name type="scientific">Trichormus variabilis NIES-23</name>
    <dbReference type="NCBI Taxonomy" id="1973479"/>
    <lineage>
        <taxon>Bacteria</taxon>
        <taxon>Bacillati</taxon>
        <taxon>Cyanobacteriota</taxon>
        <taxon>Cyanophyceae</taxon>
        <taxon>Nostocales</taxon>
        <taxon>Nostocaceae</taxon>
        <taxon>Trichormus</taxon>
    </lineage>
</organism>
<dbReference type="AlphaFoldDB" id="A0A1Z4KTR6"/>
<proteinExistence type="predicted"/>
<gene>
    <name evidence="2" type="ORF">NIES23_52400</name>
</gene>
<sequence>MSSTHTHQHHPNFHPPNYKKPGAFDVLRPLRGWVDNFPVKNARFAHLVCQVIPCCCPFERDINLFGRTIHIPAFCKLNPLYDEFVGLRFRALSYLADECGEDITKYIC</sequence>
<dbReference type="Pfam" id="PF06967">
    <property type="entry name" value="Mo-nitro_C"/>
    <property type="match status" value="1"/>
</dbReference>
<feature type="domain" description="Mo-dependent nitrogenase C-terminal" evidence="1">
    <location>
        <begin position="26"/>
        <end position="107"/>
    </location>
</feature>
<evidence type="ECO:0000313" key="2">
    <source>
        <dbReference type="EMBL" id="BAY72415.1"/>
    </source>
</evidence>
<evidence type="ECO:0000313" key="3">
    <source>
        <dbReference type="Proteomes" id="UP000217507"/>
    </source>
</evidence>
<reference evidence="2 3" key="1">
    <citation type="submission" date="2017-06" db="EMBL/GenBank/DDBJ databases">
        <title>Genome sequencing of cyanobaciteial culture collection at National Institute for Environmental Studies (NIES).</title>
        <authorList>
            <person name="Hirose Y."/>
            <person name="Shimura Y."/>
            <person name="Fujisawa T."/>
            <person name="Nakamura Y."/>
            <person name="Kawachi M."/>
        </authorList>
    </citation>
    <scope>NUCLEOTIDE SEQUENCE [LARGE SCALE GENOMIC DNA]</scope>
    <source>
        <strain evidence="2 3">NIES-23</strain>
    </source>
</reference>
<dbReference type="Proteomes" id="UP000217507">
    <property type="component" value="Chromosome"/>
</dbReference>
<name>A0A1Z4KTR6_ANAVA</name>
<protein>
    <recommendedName>
        <fullName evidence="1">Mo-dependent nitrogenase C-terminal domain-containing protein</fullName>
    </recommendedName>
</protein>
<dbReference type="EMBL" id="AP018216">
    <property type="protein sequence ID" value="BAY72415.1"/>
    <property type="molecule type" value="Genomic_DNA"/>
</dbReference>